<dbReference type="AlphaFoldDB" id="A0A1D3TW11"/>
<evidence type="ECO:0000313" key="8">
    <source>
        <dbReference type="EMBL" id="SCP98338.1"/>
    </source>
</evidence>
<keyword evidence="2" id="KW-0678">Repressor</keyword>
<dbReference type="Proteomes" id="UP000199315">
    <property type="component" value="Unassembled WGS sequence"/>
</dbReference>
<evidence type="ECO:0000256" key="7">
    <source>
        <dbReference type="PIRSR" id="PIRSR602481-1"/>
    </source>
</evidence>
<dbReference type="Pfam" id="PF01475">
    <property type="entry name" value="FUR"/>
    <property type="match status" value="1"/>
</dbReference>
<dbReference type="InterPro" id="IPR002481">
    <property type="entry name" value="FUR"/>
</dbReference>
<evidence type="ECO:0000256" key="4">
    <source>
        <dbReference type="ARBA" id="ARBA00023015"/>
    </source>
</evidence>
<feature type="binding site" evidence="7">
    <location>
        <position position="144"/>
    </location>
    <ligand>
        <name>Zn(2+)</name>
        <dbReference type="ChEBI" id="CHEBI:29105"/>
    </ligand>
</feature>
<proteinExistence type="inferred from homology"/>
<feature type="binding site" evidence="7">
    <location>
        <position position="100"/>
    </location>
    <ligand>
        <name>Zn(2+)</name>
        <dbReference type="ChEBI" id="CHEBI:29105"/>
    </ligand>
</feature>
<gene>
    <name evidence="8" type="ORF">SAMN05421730_101946</name>
</gene>
<keyword evidence="3 7" id="KW-0862">Zinc</keyword>
<feature type="binding site" evidence="7">
    <location>
        <position position="147"/>
    </location>
    <ligand>
        <name>Zn(2+)</name>
        <dbReference type="ChEBI" id="CHEBI:29105"/>
    </ligand>
</feature>
<dbReference type="InterPro" id="IPR036390">
    <property type="entry name" value="WH_DNA-bd_sf"/>
</dbReference>
<sequence>MENSSEQKLRLYKTILSKNGIKNTRQKECILLELIRSGTHLTADEIYQHLEQQKIGIATIYRNLKLFKSLNIVKEIPMNGVNYYELKIYSKKPLHIHFKCTKCNALMDIDEIEISMEYIKLNQKIEEKKNLEVTDANIMLLGLCSKCREKRG</sequence>
<keyword evidence="4" id="KW-0805">Transcription regulation</keyword>
<accession>A0A1D3TW11</accession>
<organism evidence="8 9">
    <name type="scientific">Anaerobium acetethylicum</name>
    <dbReference type="NCBI Taxonomy" id="1619234"/>
    <lineage>
        <taxon>Bacteria</taxon>
        <taxon>Bacillati</taxon>
        <taxon>Bacillota</taxon>
        <taxon>Clostridia</taxon>
        <taxon>Lachnospirales</taxon>
        <taxon>Lachnospiraceae</taxon>
        <taxon>Anaerobium</taxon>
    </lineage>
</organism>
<evidence type="ECO:0000256" key="2">
    <source>
        <dbReference type="ARBA" id="ARBA00022491"/>
    </source>
</evidence>
<keyword evidence="5" id="KW-0238">DNA-binding</keyword>
<evidence type="ECO:0000256" key="1">
    <source>
        <dbReference type="ARBA" id="ARBA00007957"/>
    </source>
</evidence>
<dbReference type="Gene3D" id="1.10.10.10">
    <property type="entry name" value="Winged helix-like DNA-binding domain superfamily/Winged helix DNA-binding domain"/>
    <property type="match status" value="1"/>
</dbReference>
<dbReference type="GO" id="GO:0008270">
    <property type="term" value="F:zinc ion binding"/>
    <property type="evidence" value="ECO:0007669"/>
    <property type="project" value="TreeGrafter"/>
</dbReference>
<dbReference type="PANTHER" id="PTHR33202">
    <property type="entry name" value="ZINC UPTAKE REGULATION PROTEIN"/>
    <property type="match status" value="1"/>
</dbReference>
<evidence type="ECO:0000256" key="5">
    <source>
        <dbReference type="ARBA" id="ARBA00023125"/>
    </source>
</evidence>
<name>A0A1D3TW11_9FIRM</name>
<evidence type="ECO:0000256" key="3">
    <source>
        <dbReference type="ARBA" id="ARBA00022833"/>
    </source>
</evidence>
<keyword evidence="7" id="KW-0479">Metal-binding</keyword>
<dbReference type="Gene3D" id="3.30.1490.190">
    <property type="match status" value="1"/>
</dbReference>
<dbReference type="CDD" id="cd07153">
    <property type="entry name" value="Fur_like"/>
    <property type="match status" value="1"/>
</dbReference>
<dbReference type="SUPFAM" id="SSF46785">
    <property type="entry name" value="Winged helix' DNA-binding domain"/>
    <property type="match status" value="1"/>
</dbReference>
<dbReference type="GO" id="GO:1900376">
    <property type="term" value="P:regulation of secondary metabolite biosynthetic process"/>
    <property type="evidence" value="ECO:0007669"/>
    <property type="project" value="TreeGrafter"/>
</dbReference>
<comment type="similarity">
    <text evidence="1">Belongs to the Fur family.</text>
</comment>
<comment type="cofactor">
    <cofactor evidence="7">
        <name>Zn(2+)</name>
        <dbReference type="ChEBI" id="CHEBI:29105"/>
    </cofactor>
    <text evidence="7">Binds 1 zinc ion per subunit.</text>
</comment>
<dbReference type="InterPro" id="IPR043135">
    <property type="entry name" value="Fur_C"/>
</dbReference>
<dbReference type="GO" id="GO:0045892">
    <property type="term" value="P:negative regulation of DNA-templated transcription"/>
    <property type="evidence" value="ECO:0007669"/>
    <property type="project" value="TreeGrafter"/>
</dbReference>
<reference evidence="8 9" key="1">
    <citation type="submission" date="2016-09" db="EMBL/GenBank/DDBJ databases">
        <authorList>
            <person name="Capua I."/>
            <person name="De Benedictis P."/>
            <person name="Joannis T."/>
            <person name="Lombin L.H."/>
            <person name="Cattoli G."/>
        </authorList>
    </citation>
    <scope>NUCLEOTIDE SEQUENCE [LARGE SCALE GENOMIC DNA]</scope>
    <source>
        <strain evidence="8 9">GluBS11</strain>
    </source>
</reference>
<dbReference type="EMBL" id="FMKA01000019">
    <property type="protein sequence ID" value="SCP98338.1"/>
    <property type="molecule type" value="Genomic_DNA"/>
</dbReference>
<dbReference type="InterPro" id="IPR036388">
    <property type="entry name" value="WH-like_DNA-bd_sf"/>
</dbReference>
<dbReference type="STRING" id="1619234.SAMN05421730_101946"/>
<dbReference type="GO" id="GO:0003700">
    <property type="term" value="F:DNA-binding transcription factor activity"/>
    <property type="evidence" value="ECO:0007669"/>
    <property type="project" value="InterPro"/>
</dbReference>
<dbReference type="PANTHER" id="PTHR33202:SF8">
    <property type="entry name" value="PEROXIDE-RESPONSIVE REPRESSOR PERR"/>
    <property type="match status" value="1"/>
</dbReference>
<keyword evidence="9" id="KW-1185">Reference proteome</keyword>
<feature type="binding site" evidence="7">
    <location>
        <position position="103"/>
    </location>
    <ligand>
        <name>Zn(2+)</name>
        <dbReference type="ChEBI" id="CHEBI:29105"/>
    </ligand>
</feature>
<protein>
    <submittedName>
        <fullName evidence="8">Fe2+ or Zn2+ uptake regulation protein</fullName>
    </submittedName>
</protein>
<evidence type="ECO:0000313" key="9">
    <source>
        <dbReference type="Proteomes" id="UP000199315"/>
    </source>
</evidence>
<evidence type="ECO:0000256" key="6">
    <source>
        <dbReference type="ARBA" id="ARBA00023163"/>
    </source>
</evidence>
<keyword evidence="6" id="KW-0804">Transcription</keyword>
<dbReference type="GO" id="GO:0000976">
    <property type="term" value="F:transcription cis-regulatory region binding"/>
    <property type="evidence" value="ECO:0007669"/>
    <property type="project" value="TreeGrafter"/>
</dbReference>